<accession>A0A6P1Y118</accession>
<keyword evidence="1 4" id="KW-0808">Transferase</keyword>
<dbReference type="Proteomes" id="UP000464374">
    <property type="component" value="Chromosome"/>
</dbReference>
<evidence type="ECO:0000313" key="4">
    <source>
        <dbReference type="EMBL" id="QHX43488.1"/>
    </source>
</evidence>
<gene>
    <name evidence="4" type="ORF">GWP43_08565</name>
</gene>
<keyword evidence="2" id="KW-0012">Acyltransferase</keyword>
<dbReference type="AlphaFoldDB" id="A0A6P1Y118"/>
<dbReference type="PANTHER" id="PTHR43877">
    <property type="entry name" value="AMINOALKYLPHOSPHONATE N-ACETYLTRANSFERASE-RELATED-RELATED"/>
    <property type="match status" value="1"/>
</dbReference>
<dbReference type="InterPro" id="IPR000182">
    <property type="entry name" value="GNAT_dom"/>
</dbReference>
<sequence>MIRTIQLTDAKAIRDISEFSLGYKTTEAVTERQIAKLLKDRQHFIRVYEDDETHTVVGFIHAESYELLYKEPGFNILGLALLSEYQHKGIGKQLVQALEAEAAARNYHFIRLNSGEHRTEAHAFYEHCGYSCTKLQKRFIKEW</sequence>
<dbReference type="KEGG" id="trz:GWP43_08565"/>
<dbReference type="RefSeq" id="WP_162663808.1">
    <property type="nucleotide sequence ID" value="NZ_CP048020.1"/>
</dbReference>
<dbReference type="EMBL" id="CP048020">
    <property type="protein sequence ID" value="QHX43488.1"/>
    <property type="molecule type" value="Genomic_DNA"/>
</dbReference>
<evidence type="ECO:0000259" key="3">
    <source>
        <dbReference type="PROSITE" id="PS51186"/>
    </source>
</evidence>
<dbReference type="SUPFAM" id="SSF55729">
    <property type="entry name" value="Acyl-CoA N-acyltransferases (Nat)"/>
    <property type="match status" value="1"/>
</dbReference>
<dbReference type="GO" id="GO:0016747">
    <property type="term" value="F:acyltransferase activity, transferring groups other than amino-acyl groups"/>
    <property type="evidence" value="ECO:0007669"/>
    <property type="project" value="InterPro"/>
</dbReference>
<evidence type="ECO:0000256" key="2">
    <source>
        <dbReference type="ARBA" id="ARBA00023315"/>
    </source>
</evidence>
<reference evidence="4 5" key="1">
    <citation type="submission" date="2020-01" db="EMBL/GenBank/DDBJ databases">
        <title>Complete genome sequence of a human oral phylogroup 1 Treponema sp. strain ATCC 700766, originally isolated from periodontitis dental plaque.</title>
        <authorList>
            <person name="Chan Y."/>
            <person name="Huo Y.-B."/>
            <person name="Yu X.-L."/>
            <person name="Zeng H."/>
            <person name="Leung W.-K."/>
            <person name="Watt R.M."/>
        </authorList>
    </citation>
    <scope>NUCLEOTIDE SEQUENCE [LARGE SCALE GENOMIC DNA]</scope>
    <source>
        <strain evidence="4 5">OMZ 804</strain>
    </source>
</reference>
<protein>
    <submittedName>
        <fullName evidence="4">GNAT family N-acetyltransferase</fullName>
    </submittedName>
</protein>
<organism evidence="4 5">
    <name type="scientific">Treponema vincentii</name>
    <dbReference type="NCBI Taxonomy" id="69710"/>
    <lineage>
        <taxon>Bacteria</taxon>
        <taxon>Pseudomonadati</taxon>
        <taxon>Spirochaetota</taxon>
        <taxon>Spirochaetia</taxon>
        <taxon>Spirochaetales</taxon>
        <taxon>Treponemataceae</taxon>
        <taxon>Treponema</taxon>
    </lineage>
</organism>
<dbReference type="PROSITE" id="PS51186">
    <property type="entry name" value="GNAT"/>
    <property type="match status" value="1"/>
</dbReference>
<dbReference type="Gene3D" id="3.40.630.30">
    <property type="match status" value="1"/>
</dbReference>
<evidence type="ECO:0000256" key="1">
    <source>
        <dbReference type="ARBA" id="ARBA00022679"/>
    </source>
</evidence>
<feature type="domain" description="N-acetyltransferase" evidence="3">
    <location>
        <begin position="1"/>
        <end position="143"/>
    </location>
</feature>
<proteinExistence type="predicted"/>
<dbReference type="InterPro" id="IPR016181">
    <property type="entry name" value="Acyl_CoA_acyltransferase"/>
</dbReference>
<dbReference type="InterPro" id="IPR050832">
    <property type="entry name" value="Bact_Acetyltransf"/>
</dbReference>
<dbReference type="Pfam" id="PF00583">
    <property type="entry name" value="Acetyltransf_1"/>
    <property type="match status" value="1"/>
</dbReference>
<name>A0A6P1Y118_9SPIR</name>
<dbReference type="CDD" id="cd04301">
    <property type="entry name" value="NAT_SF"/>
    <property type="match status" value="1"/>
</dbReference>
<evidence type="ECO:0000313" key="5">
    <source>
        <dbReference type="Proteomes" id="UP000464374"/>
    </source>
</evidence>